<feature type="domain" description="HTH gntR-type" evidence="6">
    <location>
        <begin position="18"/>
        <end position="86"/>
    </location>
</feature>
<dbReference type="GO" id="GO:0030170">
    <property type="term" value="F:pyridoxal phosphate binding"/>
    <property type="evidence" value="ECO:0007669"/>
    <property type="project" value="InterPro"/>
</dbReference>
<comment type="similarity">
    <text evidence="1">In the C-terminal section; belongs to the class-I pyridoxal-phosphate-dependent aminotransferase family.</text>
</comment>
<dbReference type="PANTHER" id="PTHR46577:SF1">
    <property type="entry name" value="HTH-TYPE TRANSCRIPTIONAL REGULATORY PROTEIN GABR"/>
    <property type="match status" value="1"/>
</dbReference>
<evidence type="ECO:0000259" key="6">
    <source>
        <dbReference type="PROSITE" id="PS50949"/>
    </source>
</evidence>
<dbReference type="GO" id="GO:0003677">
    <property type="term" value="F:DNA binding"/>
    <property type="evidence" value="ECO:0007669"/>
    <property type="project" value="UniProtKB-KW"/>
</dbReference>
<dbReference type="GO" id="GO:0003700">
    <property type="term" value="F:DNA-binding transcription factor activity"/>
    <property type="evidence" value="ECO:0007669"/>
    <property type="project" value="InterPro"/>
</dbReference>
<dbReference type="InterPro" id="IPR036390">
    <property type="entry name" value="WH_DNA-bd_sf"/>
</dbReference>
<dbReference type="Gene3D" id="3.40.640.10">
    <property type="entry name" value="Type I PLP-dependent aspartate aminotransferase-like (Major domain)"/>
    <property type="match status" value="1"/>
</dbReference>
<dbReference type="InterPro" id="IPR015421">
    <property type="entry name" value="PyrdxlP-dep_Trfase_major"/>
</dbReference>
<dbReference type="GO" id="GO:0008483">
    <property type="term" value="F:transaminase activity"/>
    <property type="evidence" value="ECO:0007669"/>
    <property type="project" value="UniProtKB-KW"/>
</dbReference>
<evidence type="ECO:0000256" key="1">
    <source>
        <dbReference type="ARBA" id="ARBA00005384"/>
    </source>
</evidence>
<dbReference type="InterPro" id="IPR036388">
    <property type="entry name" value="WH-like_DNA-bd_sf"/>
</dbReference>
<dbReference type="RefSeq" id="WP_114127332.1">
    <property type="nucleotide sequence ID" value="NZ_QOUI01000009.1"/>
</dbReference>
<dbReference type="InterPro" id="IPR051446">
    <property type="entry name" value="HTH_trans_reg/aminotransferase"/>
</dbReference>
<reference evidence="7 8" key="1">
    <citation type="submission" date="2018-07" db="EMBL/GenBank/DDBJ databases">
        <title>Desertimonas flava gen. nov. sp. nov.</title>
        <authorList>
            <person name="Liu S."/>
        </authorList>
    </citation>
    <scope>NUCLEOTIDE SEQUENCE [LARGE SCALE GENOMIC DNA]</scope>
    <source>
        <strain evidence="7 8">16Sb5-5</strain>
    </source>
</reference>
<sequence>MSTIVVGGVLLPTDPGERSSSRRLATALRRGIQDGLLPDGSVLPPSRALAAELGCSRWLVTEVYGQLVAEGYLVATVGSGTRVRTPAPAATGARQGGPVRTPGRPRFDLSPGVADLRAFPRTQWAAAYRRAVLELPTDSLAGQTLSDSIPARTVITGYLERTRQVRETPAQLVMTTGASAAVGWLARLLATLGHRTVAVEDPSWPGLREAAARNGLRPVPVGVDEEGLRVEELSGRRLRGTRAVIATPAHQFPVGVALSPERRRALVEWAERVDGVVVEDDYDAEFRYDRRPVSSLQGMAPDRVVLVGSLSKSLGPVVALGWAVVPQWLLGRMLLDDLARSVWPGPFTIEAFAGLVDGGAYERHLRTSRLRLRRRRAALLEAVAELLPGCVPGGVAAGMHVPLTLPAGTDAAAVVARARESGVGVADLARYRVRPASGAGLVLGFGNLRDGREREAVARLAGALRG</sequence>
<keyword evidence="7" id="KW-0808">Transferase</keyword>
<name>A0A367YS38_9ACTN</name>
<accession>A0A367YS38</accession>
<dbReference type="SUPFAM" id="SSF53383">
    <property type="entry name" value="PLP-dependent transferases"/>
    <property type="match status" value="1"/>
</dbReference>
<dbReference type="CDD" id="cd07377">
    <property type="entry name" value="WHTH_GntR"/>
    <property type="match status" value="1"/>
</dbReference>
<dbReference type="Proteomes" id="UP000252770">
    <property type="component" value="Unassembled WGS sequence"/>
</dbReference>
<protein>
    <submittedName>
        <fullName evidence="7">PLP-dependent aminotransferase family protein</fullName>
    </submittedName>
</protein>
<evidence type="ECO:0000256" key="2">
    <source>
        <dbReference type="ARBA" id="ARBA00022898"/>
    </source>
</evidence>
<dbReference type="Gene3D" id="1.10.10.10">
    <property type="entry name" value="Winged helix-like DNA-binding domain superfamily/Winged helix DNA-binding domain"/>
    <property type="match status" value="1"/>
</dbReference>
<keyword evidence="7" id="KW-0032">Aminotransferase</keyword>
<evidence type="ECO:0000256" key="3">
    <source>
        <dbReference type="ARBA" id="ARBA00023015"/>
    </source>
</evidence>
<dbReference type="CDD" id="cd00609">
    <property type="entry name" value="AAT_like"/>
    <property type="match status" value="1"/>
</dbReference>
<proteinExistence type="inferred from homology"/>
<keyword evidence="4" id="KW-0238">DNA-binding</keyword>
<evidence type="ECO:0000313" key="7">
    <source>
        <dbReference type="EMBL" id="RCK68706.1"/>
    </source>
</evidence>
<evidence type="ECO:0000256" key="4">
    <source>
        <dbReference type="ARBA" id="ARBA00023125"/>
    </source>
</evidence>
<dbReference type="SUPFAM" id="SSF46785">
    <property type="entry name" value="Winged helix' DNA-binding domain"/>
    <property type="match status" value="1"/>
</dbReference>
<dbReference type="EMBL" id="QOUI01000009">
    <property type="protein sequence ID" value="RCK68706.1"/>
    <property type="molecule type" value="Genomic_DNA"/>
</dbReference>
<gene>
    <name evidence="7" type="ORF">DT076_14040</name>
</gene>
<dbReference type="InterPro" id="IPR015424">
    <property type="entry name" value="PyrdxlP-dep_Trfase"/>
</dbReference>
<dbReference type="AlphaFoldDB" id="A0A367YS38"/>
<dbReference type="Pfam" id="PF00155">
    <property type="entry name" value="Aminotran_1_2"/>
    <property type="match status" value="1"/>
</dbReference>
<organism evidence="7 8">
    <name type="scientific">Desertihabitans brevis</name>
    <dbReference type="NCBI Taxonomy" id="2268447"/>
    <lineage>
        <taxon>Bacteria</taxon>
        <taxon>Bacillati</taxon>
        <taxon>Actinomycetota</taxon>
        <taxon>Actinomycetes</taxon>
        <taxon>Propionibacteriales</taxon>
        <taxon>Propionibacteriaceae</taxon>
        <taxon>Desertihabitans</taxon>
    </lineage>
</organism>
<dbReference type="PROSITE" id="PS50949">
    <property type="entry name" value="HTH_GNTR"/>
    <property type="match status" value="1"/>
</dbReference>
<dbReference type="SMART" id="SM00345">
    <property type="entry name" value="HTH_GNTR"/>
    <property type="match status" value="1"/>
</dbReference>
<dbReference type="InterPro" id="IPR000524">
    <property type="entry name" value="Tscrpt_reg_HTH_GntR"/>
</dbReference>
<keyword evidence="5" id="KW-0804">Transcription</keyword>
<dbReference type="Pfam" id="PF00392">
    <property type="entry name" value="GntR"/>
    <property type="match status" value="1"/>
</dbReference>
<comment type="caution">
    <text evidence="7">The sequence shown here is derived from an EMBL/GenBank/DDBJ whole genome shotgun (WGS) entry which is preliminary data.</text>
</comment>
<keyword evidence="2" id="KW-0663">Pyridoxal phosphate</keyword>
<evidence type="ECO:0000256" key="5">
    <source>
        <dbReference type="ARBA" id="ARBA00023163"/>
    </source>
</evidence>
<evidence type="ECO:0000313" key="8">
    <source>
        <dbReference type="Proteomes" id="UP000252770"/>
    </source>
</evidence>
<dbReference type="PANTHER" id="PTHR46577">
    <property type="entry name" value="HTH-TYPE TRANSCRIPTIONAL REGULATORY PROTEIN GABR"/>
    <property type="match status" value="1"/>
</dbReference>
<dbReference type="InterPro" id="IPR004839">
    <property type="entry name" value="Aminotransferase_I/II_large"/>
</dbReference>
<keyword evidence="8" id="KW-1185">Reference proteome</keyword>
<keyword evidence="3" id="KW-0805">Transcription regulation</keyword>